<accession>A0A399SEE8</accession>
<dbReference type="RefSeq" id="WP_119430349.1">
    <property type="nucleotide sequence ID" value="NZ_QWGE01000001.1"/>
</dbReference>
<proteinExistence type="predicted"/>
<protein>
    <submittedName>
        <fullName evidence="2">Uncharacterized protein</fullName>
    </submittedName>
</protein>
<evidence type="ECO:0000313" key="3">
    <source>
        <dbReference type="Proteomes" id="UP000266005"/>
    </source>
</evidence>
<reference evidence="3" key="1">
    <citation type="submission" date="2018-08" db="EMBL/GenBank/DDBJ databases">
        <title>Mucilaginibacter sp. MYSH2.</title>
        <authorList>
            <person name="Seo T."/>
        </authorList>
    </citation>
    <scope>NUCLEOTIDE SEQUENCE [LARGE SCALE GENOMIC DNA]</scope>
    <source>
        <strain evidence="3">KIRAN</strain>
    </source>
</reference>
<gene>
    <name evidence="2" type="ORF">D1627_00935</name>
</gene>
<dbReference type="Proteomes" id="UP000266005">
    <property type="component" value="Unassembled WGS sequence"/>
</dbReference>
<dbReference type="AlphaFoldDB" id="A0A399SEE8"/>
<keyword evidence="1" id="KW-0472">Membrane</keyword>
<feature type="transmembrane region" description="Helical" evidence="1">
    <location>
        <begin position="9"/>
        <end position="29"/>
    </location>
</feature>
<name>A0A399SEE8_9BACT</name>
<comment type="caution">
    <text evidence="2">The sequence shown here is derived from an EMBL/GenBank/DDBJ whole genome shotgun (WGS) entry which is preliminary data.</text>
</comment>
<keyword evidence="1" id="KW-0812">Transmembrane</keyword>
<organism evidence="2 3">
    <name type="scientific">Pontibacter oryzae</name>
    <dbReference type="NCBI Taxonomy" id="2304593"/>
    <lineage>
        <taxon>Bacteria</taxon>
        <taxon>Pseudomonadati</taxon>
        <taxon>Bacteroidota</taxon>
        <taxon>Cytophagia</taxon>
        <taxon>Cytophagales</taxon>
        <taxon>Hymenobacteraceae</taxon>
        <taxon>Pontibacter</taxon>
    </lineage>
</organism>
<feature type="transmembrane region" description="Helical" evidence="1">
    <location>
        <begin position="41"/>
        <end position="63"/>
    </location>
</feature>
<dbReference type="EMBL" id="QWGE01000001">
    <property type="protein sequence ID" value="RIJ42466.1"/>
    <property type="molecule type" value="Genomic_DNA"/>
</dbReference>
<evidence type="ECO:0000313" key="2">
    <source>
        <dbReference type="EMBL" id="RIJ42466.1"/>
    </source>
</evidence>
<keyword evidence="3" id="KW-1185">Reference proteome</keyword>
<evidence type="ECO:0000256" key="1">
    <source>
        <dbReference type="SAM" id="Phobius"/>
    </source>
</evidence>
<keyword evidence="1" id="KW-1133">Transmembrane helix</keyword>
<sequence length="77" mass="8798">MKTNWIRVFLLYLLAFTATFTFLKLWDYWECLLLGKPTDLAAALTAIDFSQIYAIALPVSLMLGMSKYKKLTKSARG</sequence>